<keyword evidence="3" id="KW-1185">Reference proteome</keyword>
<comment type="caution">
    <text evidence="2">The sequence shown here is derived from an EMBL/GenBank/DDBJ whole genome shotgun (WGS) entry which is preliminary data.</text>
</comment>
<accession>A0A3L8D1I7</accession>
<dbReference type="EMBL" id="PEGB01000002">
    <property type="protein sequence ID" value="RLU11235.1"/>
    <property type="molecule type" value="Genomic_DNA"/>
</dbReference>
<reference evidence="3 4" key="1">
    <citation type="journal article" date="2018" name="Front. Microbiol.">
        <title>Discovery of Phloeophagus Beetles as a Source of Pseudomonas Strains That Produce Potentially New Bioactive Substances and Description of Pseudomonas bohemica sp. nov.</title>
        <authorList>
            <person name="Saati-Santamaria Z."/>
            <person name="Lopez-Mondejar R."/>
            <person name="Jimenez-Gomez A."/>
            <person name="Diez-Mendez A."/>
            <person name="Vetrovsky T."/>
            <person name="Igual J.M."/>
            <person name="Velazquez E."/>
            <person name="Kolarik M."/>
            <person name="Rivas R."/>
            <person name="Garcia-Fraile P."/>
        </authorList>
    </citation>
    <scope>NUCLEOTIDE SEQUENCE [LARGE SCALE GENOMIC DNA]</scope>
    <source>
        <strain evidence="2 4">A2-NA12</strain>
        <strain evidence="1 3">A2-NA13</strain>
    </source>
</reference>
<evidence type="ECO:0000313" key="1">
    <source>
        <dbReference type="EMBL" id="RLU11235.1"/>
    </source>
</evidence>
<evidence type="ECO:0000313" key="4">
    <source>
        <dbReference type="Proteomes" id="UP000282672"/>
    </source>
</evidence>
<name>A0A3L8D1I7_9PSED</name>
<evidence type="ECO:0000313" key="3">
    <source>
        <dbReference type="Proteomes" id="UP000282140"/>
    </source>
</evidence>
<proteinExistence type="predicted"/>
<evidence type="ECO:0000313" key="2">
    <source>
        <dbReference type="EMBL" id="RLU14472.1"/>
    </source>
</evidence>
<gene>
    <name evidence="2" type="ORF">CS076_01150</name>
    <name evidence="1" type="ORF">CS078_07330</name>
</gene>
<dbReference type="AlphaFoldDB" id="A0A3L8D1I7"/>
<sequence length="76" mass="8700">MASEYWLCVQIPAMPCRCKRKKMGGAANREFFAEPSNFMPINGTNRHRATFDKAATFSTAVMTEDSHIDFSKQHER</sequence>
<protein>
    <submittedName>
        <fullName evidence="2">Uncharacterized protein</fullName>
    </submittedName>
</protein>
<dbReference type="EMBL" id="PEGA01000001">
    <property type="protein sequence ID" value="RLU14472.1"/>
    <property type="molecule type" value="Genomic_DNA"/>
</dbReference>
<organism evidence="2 4">
    <name type="scientific">Pseudomonas prosekii</name>
    <dbReference type="NCBI Taxonomy" id="1148509"/>
    <lineage>
        <taxon>Bacteria</taxon>
        <taxon>Pseudomonadati</taxon>
        <taxon>Pseudomonadota</taxon>
        <taxon>Gammaproteobacteria</taxon>
        <taxon>Pseudomonadales</taxon>
        <taxon>Pseudomonadaceae</taxon>
        <taxon>Pseudomonas</taxon>
    </lineage>
</organism>
<dbReference type="RefSeq" id="WP_121730788.1">
    <property type="nucleotide sequence ID" value="NZ_PEGA01000001.1"/>
</dbReference>
<dbReference type="Proteomes" id="UP000282672">
    <property type="component" value="Unassembled WGS sequence"/>
</dbReference>
<dbReference type="Proteomes" id="UP000282140">
    <property type="component" value="Unassembled WGS sequence"/>
</dbReference>